<name>A0AAV9IWE7_CYACA</name>
<accession>A0AAV9IWE7</accession>
<feature type="region of interest" description="Disordered" evidence="1">
    <location>
        <begin position="1"/>
        <end position="82"/>
    </location>
</feature>
<comment type="caution">
    <text evidence="2">The sequence shown here is derived from an EMBL/GenBank/DDBJ whole genome shotgun (WGS) entry which is preliminary data.</text>
</comment>
<evidence type="ECO:0000313" key="3">
    <source>
        <dbReference type="Proteomes" id="UP001301350"/>
    </source>
</evidence>
<evidence type="ECO:0000256" key="1">
    <source>
        <dbReference type="SAM" id="MobiDB-lite"/>
    </source>
</evidence>
<sequence>MRETLDGAQRAPPVESDGAVIFAADRTPTDASTCQESAAQRQPSQDTLLPASRAPQQDEAHSGRDQAAPARTPSLSEAHRRQFLTGHEVVRRATRLYVNVAGQRASVTDVTPPIAGAPEVLQRSGLMSGKSADEAARDVQHFVAEGNVEEGLAAWLLRASHCHRIAAHTMVSAAKARIALESLHRWSQRLERGRLHAGDEVIFRLEPLPNLFVMLSDTKTARELRECVTNV</sequence>
<keyword evidence="3" id="KW-1185">Reference proteome</keyword>
<reference evidence="2 3" key="1">
    <citation type="submission" date="2022-07" db="EMBL/GenBank/DDBJ databases">
        <title>Genome-wide signatures of adaptation to extreme environments.</title>
        <authorList>
            <person name="Cho C.H."/>
            <person name="Yoon H.S."/>
        </authorList>
    </citation>
    <scope>NUCLEOTIDE SEQUENCE [LARGE SCALE GENOMIC DNA]</scope>
    <source>
        <strain evidence="2 3">DBV 063 E5</strain>
    </source>
</reference>
<dbReference type="AlphaFoldDB" id="A0AAV9IWE7"/>
<dbReference type="Proteomes" id="UP001301350">
    <property type="component" value="Unassembled WGS sequence"/>
</dbReference>
<dbReference type="EMBL" id="JANCYW010000008">
    <property type="protein sequence ID" value="KAK4536449.1"/>
    <property type="molecule type" value="Genomic_DNA"/>
</dbReference>
<organism evidence="2 3">
    <name type="scientific">Cyanidium caldarium</name>
    <name type="common">Red alga</name>
    <dbReference type="NCBI Taxonomy" id="2771"/>
    <lineage>
        <taxon>Eukaryota</taxon>
        <taxon>Rhodophyta</taxon>
        <taxon>Bangiophyceae</taxon>
        <taxon>Cyanidiales</taxon>
        <taxon>Cyanidiaceae</taxon>
        <taxon>Cyanidium</taxon>
    </lineage>
</organism>
<proteinExistence type="predicted"/>
<gene>
    <name evidence="2" type="ORF">CDCA_CDCA08G2474</name>
</gene>
<evidence type="ECO:0000313" key="2">
    <source>
        <dbReference type="EMBL" id="KAK4536449.1"/>
    </source>
</evidence>
<protein>
    <submittedName>
        <fullName evidence="2">Uncharacterized protein</fullName>
    </submittedName>
</protein>
<feature type="compositionally biased region" description="Polar residues" evidence="1">
    <location>
        <begin position="29"/>
        <end position="47"/>
    </location>
</feature>